<dbReference type="PANTHER" id="PTHR42663">
    <property type="entry name" value="HYDROLASE C777.06C-RELATED-RELATED"/>
    <property type="match status" value="1"/>
</dbReference>
<proteinExistence type="predicted"/>
<organism evidence="2 3">
    <name type="scientific">Candidatus Gallibacteroides avistercoris</name>
    <dbReference type="NCBI Taxonomy" id="2840833"/>
    <lineage>
        <taxon>Bacteria</taxon>
        <taxon>Pseudomonadati</taxon>
        <taxon>Bacteroidota</taxon>
        <taxon>Bacteroidia</taxon>
        <taxon>Bacteroidales</taxon>
        <taxon>Bacteroidaceae</taxon>
        <taxon>Bacteroidaceae incertae sedis</taxon>
        <taxon>Candidatus Gallibacteroides</taxon>
    </lineage>
</organism>
<name>A0A9D1M8Z8_9BACT</name>
<dbReference type="Gene3D" id="3.60.15.10">
    <property type="entry name" value="Ribonuclease Z/Hydroxyacylglutathione hydrolase-like"/>
    <property type="match status" value="1"/>
</dbReference>
<feature type="domain" description="Metallo-beta-lactamase" evidence="1">
    <location>
        <begin position="34"/>
        <end position="221"/>
    </location>
</feature>
<reference evidence="2" key="1">
    <citation type="submission" date="2020-10" db="EMBL/GenBank/DDBJ databases">
        <authorList>
            <person name="Gilroy R."/>
        </authorList>
    </citation>
    <scope>NUCLEOTIDE SEQUENCE</scope>
    <source>
        <strain evidence="2">CHK158-818</strain>
    </source>
</reference>
<dbReference type="SUPFAM" id="SSF56281">
    <property type="entry name" value="Metallo-hydrolase/oxidoreductase"/>
    <property type="match status" value="1"/>
</dbReference>
<evidence type="ECO:0000259" key="1">
    <source>
        <dbReference type="SMART" id="SM00849"/>
    </source>
</evidence>
<dbReference type="AlphaFoldDB" id="A0A9D1M8Z8"/>
<dbReference type="Pfam" id="PF12706">
    <property type="entry name" value="Lactamase_B_2"/>
    <property type="match status" value="1"/>
</dbReference>
<sequence>MKIIFLGTGTSTGVPEIGCKCVVCTSPDARDKRLRASLYVEYRGKQFVIDCGPDFRQQMIRAGIDKIDSLFITHEHYDHTGGMDDLRPFCREYPVKTFLEKRVAQSIKGRFPYCFNEIKYAGVPDIQLWEINTSSFMTEGVEIIPIRVMHYRLPILGYRIGNMAYITDMLTIPESELPKLENLDVLIVNALRRTRHISHQTLDDALTLIERLTPKQAYLTHMSHHMGLHAEVSTLLPENVTMAYDGLEVYLPD</sequence>
<reference evidence="2" key="2">
    <citation type="journal article" date="2021" name="PeerJ">
        <title>Extensive microbial diversity within the chicken gut microbiome revealed by metagenomics and culture.</title>
        <authorList>
            <person name="Gilroy R."/>
            <person name="Ravi A."/>
            <person name="Getino M."/>
            <person name="Pursley I."/>
            <person name="Horton D.L."/>
            <person name="Alikhan N.F."/>
            <person name="Baker D."/>
            <person name="Gharbi K."/>
            <person name="Hall N."/>
            <person name="Watson M."/>
            <person name="Adriaenssens E.M."/>
            <person name="Foster-Nyarko E."/>
            <person name="Jarju S."/>
            <person name="Secka A."/>
            <person name="Antonio M."/>
            <person name="Oren A."/>
            <person name="Chaudhuri R.R."/>
            <person name="La Ragione R."/>
            <person name="Hildebrand F."/>
            <person name="Pallen M.J."/>
        </authorList>
    </citation>
    <scope>NUCLEOTIDE SEQUENCE</scope>
    <source>
        <strain evidence="2">CHK158-818</strain>
    </source>
</reference>
<dbReference type="Proteomes" id="UP000824112">
    <property type="component" value="Unassembled WGS sequence"/>
</dbReference>
<dbReference type="InterPro" id="IPR036866">
    <property type="entry name" value="RibonucZ/Hydroxyglut_hydro"/>
</dbReference>
<dbReference type="CDD" id="cd16279">
    <property type="entry name" value="metallo-hydrolase-like_MBL-fold"/>
    <property type="match status" value="1"/>
</dbReference>
<evidence type="ECO:0000313" key="3">
    <source>
        <dbReference type="Proteomes" id="UP000824112"/>
    </source>
</evidence>
<gene>
    <name evidence="2" type="ORF">IAB03_09730</name>
</gene>
<comment type="caution">
    <text evidence="2">The sequence shown here is derived from an EMBL/GenBank/DDBJ whole genome shotgun (WGS) entry which is preliminary data.</text>
</comment>
<dbReference type="InterPro" id="IPR001279">
    <property type="entry name" value="Metallo-B-lactamas"/>
</dbReference>
<protein>
    <submittedName>
        <fullName evidence="2">MBL fold metallo-hydrolase</fullName>
    </submittedName>
</protein>
<accession>A0A9D1M8Z8</accession>
<dbReference type="EMBL" id="DVNA01000224">
    <property type="protein sequence ID" value="HIU56068.1"/>
    <property type="molecule type" value="Genomic_DNA"/>
</dbReference>
<dbReference type="PANTHER" id="PTHR42663:SF6">
    <property type="entry name" value="HYDROLASE C777.06C-RELATED"/>
    <property type="match status" value="1"/>
</dbReference>
<dbReference type="SMART" id="SM00849">
    <property type="entry name" value="Lactamase_B"/>
    <property type="match status" value="1"/>
</dbReference>
<evidence type="ECO:0000313" key="2">
    <source>
        <dbReference type="EMBL" id="HIU56068.1"/>
    </source>
</evidence>